<dbReference type="Pfam" id="PF12836">
    <property type="entry name" value="HHH_3"/>
    <property type="match status" value="1"/>
</dbReference>
<organism evidence="2 3">
    <name type="scientific">Cymbomonas tetramitiformis</name>
    <dbReference type="NCBI Taxonomy" id="36881"/>
    <lineage>
        <taxon>Eukaryota</taxon>
        <taxon>Viridiplantae</taxon>
        <taxon>Chlorophyta</taxon>
        <taxon>Pyramimonadophyceae</taxon>
        <taxon>Pyramimonadales</taxon>
        <taxon>Pyramimonadaceae</taxon>
        <taxon>Cymbomonas</taxon>
    </lineage>
</organism>
<evidence type="ECO:0000313" key="2">
    <source>
        <dbReference type="EMBL" id="KAK3282437.1"/>
    </source>
</evidence>
<dbReference type="Gene3D" id="1.10.720.30">
    <property type="entry name" value="SAP domain"/>
    <property type="match status" value="1"/>
</dbReference>
<dbReference type="SUPFAM" id="SSF81585">
    <property type="entry name" value="PsbU/PolX domain-like"/>
    <property type="match status" value="1"/>
</dbReference>
<evidence type="ECO:0000313" key="3">
    <source>
        <dbReference type="Proteomes" id="UP001190700"/>
    </source>
</evidence>
<dbReference type="EMBL" id="LGRX02003313">
    <property type="protein sequence ID" value="KAK3282437.1"/>
    <property type="molecule type" value="Genomic_DNA"/>
</dbReference>
<protein>
    <submittedName>
        <fullName evidence="2">Uncharacterized protein</fullName>
    </submittedName>
</protein>
<evidence type="ECO:0000256" key="1">
    <source>
        <dbReference type="SAM" id="MobiDB-lite"/>
    </source>
</evidence>
<feature type="region of interest" description="Disordered" evidence="1">
    <location>
        <begin position="126"/>
        <end position="155"/>
    </location>
</feature>
<dbReference type="Gene3D" id="1.10.150.320">
    <property type="entry name" value="Photosystem II 12 kDa extrinsic protein"/>
    <property type="match status" value="1"/>
</dbReference>
<name>A0AAE0LER6_9CHLO</name>
<proteinExistence type="predicted"/>
<comment type="caution">
    <text evidence="2">The sequence shown here is derived from an EMBL/GenBank/DDBJ whole genome shotgun (WGS) entry which is preliminary data.</text>
</comment>
<keyword evidence="3" id="KW-1185">Reference proteome</keyword>
<sequence length="616" mass="69879">MQSEYEQMTVVKLKELAKDRGISLKGSLRKADIISTLLSSNSVEPKDKLDHTTDCLHSTPKQTLSLTTDVLLARFLSMTKTELQILAEHSDIKKDGVGWATCCPPTGNKADIADALVRHEMNNAPTARTAEDVDTPPSSPVNPKQHTSPQTPDNVLDSEEALEEKWSFHNLPRNLPEQAGMGWLHRLNTARSDWINVSKRDLRPERGVDTGQFIHPEYPPRVCVSFGGHDQRESVQKLHEGNHHVGADPWAVCDYVREALNWRAHEIFIIDEVSDAYPKWRWSYTWAQRKCRVQLFFVSKSWALSPYCLAELQAYVEMLCKGEVTGCMAFACLKEHFRISDPSEEQSRHIAAHFEKYAKLQEDGTLHVDMLKWLQYKQAELRKRLIGEHGAKLARERVPHAIFNLSAVWDWIESSGRKVKGDLKEMSECAIGLCQFLKETCPEPRGPEGDGSKFSMREEERAFFLARKDPEDHGFIDEDWRPEDSVIKALPCSVRLVKCCLPLPVRNPYRNDGHRLDLNTVSVENMVQKLPGIGEKLADKIRLSRPFQHVHELLKVEGIGNGKFATIHPFVTVGEEEPRKGRRVVYLAFTIDSEKLVGPFSDINEAVVASKQLVDG</sequence>
<dbReference type="InterPro" id="IPR036361">
    <property type="entry name" value="SAP_dom_sf"/>
</dbReference>
<reference evidence="2 3" key="1">
    <citation type="journal article" date="2015" name="Genome Biol. Evol.">
        <title>Comparative Genomics of a Bacterivorous Green Alga Reveals Evolutionary Causalities and Consequences of Phago-Mixotrophic Mode of Nutrition.</title>
        <authorList>
            <person name="Burns J.A."/>
            <person name="Paasch A."/>
            <person name="Narechania A."/>
            <person name="Kim E."/>
        </authorList>
    </citation>
    <scope>NUCLEOTIDE SEQUENCE [LARGE SCALE GENOMIC DNA]</scope>
    <source>
        <strain evidence="2 3">PLY_AMNH</strain>
    </source>
</reference>
<dbReference type="AlphaFoldDB" id="A0AAE0LER6"/>
<gene>
    <name evidence="2" type="ORF">CYMTET_9824</name>
</gene>
<dbReference type="Proteomes" id="UP001190700">
    <property type="component" value="Unassembled WGS sequence"/>
</dbReference>
<accession>A0AAE0LER6</accession>
<feature type="compositionally biased region" description="Polar residues" evidence="1">
    <location>
        <begin position="141"/>
        <end position="153"/>
    </location>
</feature>